<dbReference type="RefSeq" id="XP_028860818.1">
    <property type="nucleotide sequence ID" value="XM_029004094.1"/>
</dbReference>
<dbReference type="EMBL" id="LT594628">
    <property type="protein sequence ID" value="SBT87886.1"/>
    <property type="molecule type" value="Genomic_DNA"/>
</dbReference>
<dbReference type="PROSITE" id="PS51412">
    <property type="entry name" value="MACPF_2"/>
    <property type="match status" value="1"/>
</dbReference>
<dbReference type="GO" id="GO:0005579">
    <property type="term" value="C:membrane attack complex"/>
    <property type="evidence" value="ECO:0007669"/>
    <property type="project" value="TreeGrafter"/>
</dbReference>
<keyword evidence="3" id="KW-0204">Cytolysis</keyword>
<keyword evidence="4" id="KW-1015">Disulfide bond</keyword>
<sequence length="854" mass="96608">MIFQRVSFLLVFCTVIVVVNIIHDSFLIYNAYVKDRLTQFRICASTVGEWKKINYAEKLHKQNREILIFLQHEREFHQINAKKSVRKSVRKNASGGAQKVKRQKRTKEKIAKKEDSTKWLPINRRTNQINRISFKEVGNNADNVNEKKEEELKYGECEGNARNCVNKKVQSFVKLMKGIDTVGRERDRANGIEDDVNGQGGHYGDGLSDPNEQNVYNDKHHTVVVYDGLDEKKDLYNKYKVERENGMQTKVIQGTEYLGVGYDFIFGNPIGDPFLKVDPGYRDTIIKLTYPKSDEDYPDSYTNINPNGSYVRNEISCNRSENESEISSMNEYTKELSVDASIGASYGLFGSFSASTGYKSTSNTISKKKFRMFILKSYCFKYVASLSQYAQWKLSDPFLRSINLLPSYFNSLEHDGAYCTVEDYREENNKGIGSNGSSANGSNGEGKEKCGRSVYAWLYFFKNFGTHVSTVIHLGGKITQQVKISKNEYKALSEKGLSVSVSASVGLGLFKAKASTNTDSNELSKEDSSNSSMEKETIIIGGTTIYDPNDPTNFEMWAKSIKDNPMPIKAQYEPLSRILPIRLTKVYDEALSFYISLNVPVNVGQVSNDEMKHYNIKDQLMKSKIVYGSGPGLVVLECEEKQNFILGFSLSIPNDLTNLKDFHMSTCDEDSDKCYSRMSDNSYNYLFAMCNDEMIPFFEQKVKSGTGLLTLECSEKNQVILFGFGISVLNSNDPMSIAIYPCKYGKSSCSMQGPTDQSAVGLWIVCGHEESSNSKFSVYVRKLAQDNVSGKKKKSIDICPEKVLFNLIFEFTKTPINKRNGLCFTVNDLCPKDFHVCSDKKNLKTFNYYSVSVY</sequence>
<evidence type="ECO:0000313" key="11">
    <source>
        <dbReference type="Proteomes" id="UP000219813"/>
    </source>
</evidence>
<dbReference type="Proteomes" id="UP000078597">
    <property type="component" value="Unassembled WGS sequence"/>
</dbReference>
<dbReference type="GO" id="GO:0006956">
    <property type="term" value="P:complement activation"/>
    <property type="evidence" value="ECO:0007669"/>
    <property type="project" value="TreeGrafter"/>
</dbReference>
<dbReference type="GeneID" id="39867911"/>
<dbReference type="AlphaFoldDB" id="A0A1A8VX72"/>
<dbReference type="KEGG" id="pmal:PMUG01_07034800"/>
<evidence type="ECO:0000256" key="1">
    <source>
        <dbReference type="ARBA" id="ARBA00004613"/>
    </source>
</evidence>
<protein>
    <submittedName>
        <fullName evidence="8 9">Perforin-like protein 3</fullName>
    </submittedName>
</protein>
<keyword evidence="6" id="KW-1133">Transmembrane helix</keyword>
<feature type="region of interest" description="Disordered" evidence="5">
    <location>
        <begin position="191"/>
        <end position="214"/>
    </location>
</feature>
<evidence type="ECO:0000256" key="3">
    <source>
        <dbReference type="ARBA" id="ARBA00022852"/>
    </source>
</evidence>
<dbReference type="Pfam" id="PF01823">
    <property type="entry name" value="MACPF"/>
    <property type="match status" value="1"/>
</dbReference>
<evidence type="ECO:0000256" key="2">
    <source>
        <dbReference type="ARBA" id="ARBA00022525"/>
    </source>
</evidence>
<dbReference type="GO" id="GO:0031640">
    <property type="term" value="P:killing of cells of another organism"/>
    <property type="evidence" value="ECO:0007669"/>
    <property type="project" value="UniProtKB-KW"/>
</dbReference>
<dbReference type="PANTHER" id="PTHR45742:SF8">
    <property type="entry name" value="FLOCCULATION PROTEIN FLO11"/>
    <property type="match status" value="1"/>
</dbReference>
<dbReference type="OMA" id="IAIYPCK"/>
<evidence type="ECO:0000313" key="10">
    <source>
        <dbReference type="Proteomes" id="UP000078597"/>
    </source>
</evidence>
<feature type="domain" description="MACPF" evidence="7">
    <location>
        <begin position="241"/>
        <end position="610"/>
    </location>
</feature>
<dbReference type="GO" id="GO:0005576">
    <property type="term" value="C:extracellular region"/>
    <property type="evidence" value="ECO:0007669"/>
    <property type="project" value="UniProtKB-SubCell"/>
</dbReference>
<dbReference type="EMBL" id="FLQW01000452">
    <property type="protein sequence ID" value="SBS83952.1"/>
    <property type="molecule type" value="Genomic_DNA"/>
</dbReference>
<proteinExistence type="predicted"/>
<dbReference type="OrthoDB" id="5950457at2759"/>
<evidence type="ECO:0000313" key="8">
    <source>
        <dbReference type="EMBL" id="SBS83952.1"/>
    </source>
</evidence>
<feature type="region of interest" description="Disordered" evidence="5">
    <location>
        <begin position="87"/>
        <end position="108"/>
    </location>
</feature>
<evidence type="ECO:0000256" key="6">
    <source>
        <dbReference type="SAM" id="Phobius"/>
    </source>
</evidence>
<reference evidence="10" key="2">
    <citation type="submission" date="2016-05" db="EMBL/GenBank/DDBJ databases">
        <authorList>
            <person name="Naeem Raeece"/>
        </authorList>
    </citation>
    <scope>NUCLEOTIDE SEQUENCE [LARGE SCALE GENOMIC DNA]</scope>
</reference>
<dbReference type="InterPro" id="IPR020864">
    <property type="entry name" value="MACPF"/>
</dbReference>
<gene>
    <name evidence="9" type="primary">PLP3</name>
    <name evidence="8" type="ORF">PMALA_008420</name>
    <name evidence="9" type="ORF">PMUG01_07034800</name>
</gene>
<evidence type="ECO:0000256" key="5">
    <source>
        <dbReference type="SAM" id="MobiDB-lite"/>
    </source>
</evidence>
<evidence type="ECO:0000256" key="4">
    <source>
        <dbReference type="ARBA" id="ARBA00023157"/>
    </source>
</evidence>
<keyword evidence="6" id="KW-0812">Transmembrane</keyword>
<keyword evidence="6" id="KW-0472">Membrane</keyword>
<dbReference type="PANTHER" id="PTHR45742">
    <property type="entry name" value="COMPLEMENT COMPONENT C6"/>
    <property type="match status" value="1"/>
</dbReference>
<comment type="subcellular location">
    <subcellularLocation>
        <location evidence="1">Secreted</location>
    </subcellularLocation>
</comment>
<dbReference type="Proteomes" id="UP000219813">
    <property type="component" value="Chromosome 7"/>
</dbReference>
<keyword evidence="2" id="KW-0964">Secreted</keyword>
<organism evidence="8 10">
    <name type="scientific">Plasmodium malariae</name>
    <dbReference type="NCBI Taxonomy" id="5858"/>
    <lineage>
        <taxon>Eukaryota</taxon>
        <taxon>Sar</taxon>
        <taxon>Alveolata</taxon>
        <taxon>Apicomplexa</taxon>
        <taxon>Aconoidasida</taxon>
        <taxon>Haemosporida</taxon>
        <taxon>Plasmodiidae</taxon>
        <taxon>Plasmodium</taxon>
        <taxon>Plasmodium (Plasmodium)</taxon>
    </lineage>
</organism>
<reference evidence="8" key="1">
    <citation type="submission" date="2016-05" db="EMBL/GenBank/DDBJ databases">
        <authorList>
            <person name="Lavstsen T."/>
            <person name="Jespersen J.S."/>
        </authorList>
    </citation>
    <scope>NUCLEOTIDE SEQUENCE [LARGE SCALE GENOMIC DNA]</scope>
</reference>
<feature type="transmembrane region" description="Helical" evidence="6">
    <location>
        <begin position="7"/>
        <end position="32"/>
    </location>
</feature>
<dbReference type="SMART" id="SM00457">
    <property type="entry name" value="MACPF"/>
    <property type="match status" value="1"/>
</dbReference>
<name>A0A1A8VX72_PLAMA</name>
<accession>A0A1A8VX72</accession>
<reference evidence="9 11" key="3">
    <citation type="submission" date="2016-06" db="EMBL/GenBank/DDBJ databases">
        <authorList>
            <consortium name="Pathogen Informatics"/>
        </authorList>
    </citation>
    <scope>NUCLEOTIDE SEQUENCE [LARGE SCALE GENOMIC DNA]</scope>
</reference>
<evidence type="ECO:0000259" key="7">
    <source>
        <dbReference type="PROSITE" id="PS51412"/>
    </source>
</evidence>
<evidence type="ECO:0000313" key="9">
    <source>
        <dbReference type="EMBL" id="SBT87886.1"/>
    </source>
</evidence>
<keyword evidence="11" id="KW-1185">Reference proteome</keyword>
<dbReference type="VEuPathDB" id="PlasmoDB:PmUG01_07034800"/>